<evidence type="ECO:0000256" key="1">
    <source>
        <dbReference type="SAM" id="MobiDB-lite"/>
    </source>
</evidence>
<dbReference type="Gene3D" id="3.30.1380.10">
    <property type="match status" value="1"/>
</dbReference>
<accession>A0A9X2X9M2</accession>
<feature type="compositionally biased region" description="Low complexity" evidence="1">
    <location>
        <begin position="130"/>
        <end position="154"/>
    </location>
</feature>
<evidence type="ECO:0000256" key="2">
    <source>
        <dbReference type="SAM" id="SignalP"/>
    </source>
</evidence>
<sequence length="417" mass="43639">MRRLLGVSLACGLAVSCSATEPSLSLAPGMTDGPAVTQSTVASAALTEESGPVAEPALRPQGDNEAFLAESGGTPQPPEKSAPTAESGSAETEILARKDSDEQAETTESAPEGDAAPAKPKRTLLSGLFAAAPAEAQASAPAKEAQEEAAAAAPDLGLSAHDTPASPAAEKAAADTTDGQSPAASSEAQPATPEASGALQKRGLLTAFFAPAQTKVPFPDREPDAEEEAADDAATEPEKPVIKVAATAPQAAMFTDALPGVRERDQLFEIRSRTEIDEESLDLYESVDGSYQVASAAGLARLAPHGLMLQREDVNVSCFKPQLVRLLKVIERKYGKRILVTSGYRSPAHNRRVNGAPKSMHMACAAADIQVEGVSKWELANFVRSLPGRGGVGTYCHTKSVHVDVGPERDWNWRCRR</sequence>
<name>A0A9X2X9M2_9HYPH</name>
<evidence type="ECO:0000259" key="3">
    <source>
        <dbReference type="Pfam" id="PF08291"/>
    </source>
</evidence>
<feature type="region of interest" description="Disordered" evidence="1">
    <location>
        <begin position="46"/>
        <end position="197"/>
    </location>
</feature>
<gene>
    <name evidence="4" type="ORF">NYR54_10045</name>
</gene>
<feature type="compositionally biased region" description="Low complexity" evidence="1">
    <location>
        <begin position="162"/>
        <end position="196"/>
    </location>
</feature>
<dbReference type="InterPro" id="IPR009045">
    <property type="entry name" value="Zn_M74/Hedgehog-like"/>
</dbReference>
<dbReference type="PROSITE" id="PS51257">
    <property type="entry name" value="PROKAR_LIPOPROTEIN"/>
    <property type="match status" value="1"/>
</dbReference>
<dbReference type="SUPFAM" id="SSF55166">
    <property type="entry name" value="Hedgehog/DD-peptidase"/>
    <property type="match status" value="1"/>
</dbReference>
<proteinExistence type="predicted"/>
<comment type="caution">
    <text evidence="4">The sequence shown here is derived from an EMBL/GenBank/DDBJ whole genome shotgun (WGS) entry which is preliminary data.</text>
</comment>
<dbReference type="InterPro" id="IPR013230">
    <property type="entry name" value="Peptidase_M15A_C"/>
</dbReference>
<feature type="signal peptide" evidence="2">
    <location>
        <begin position="1"/>
        <end position="19"/>
    </location>
</feature>
<dbReference type="Proteomes" id="UP001149009">
    <property type="component" value="Unassembled WGS sequence"/>
</dbReference>
<dbReference type="AlphaFoldDB" id="A0A9X2X9M2"/>
<protein>
    <submittedName>
        <fullName evidence="4">YcbK family protein</fullName>
    </submittedName>
</protein>
<reference evidence="4" key="1">
    <citation type="submission" date="2022-08" db="EMBL/GenBank/DDBJ databases">
        <title>Chelativorans sichuanense sp. nov., a paraffin oil-degrading bacterium isolated from a mixture of oil-based drill cuttings and paddy soil.</title>
        <authorList>
            <person name="Yu J."/>
            <person name="Liu H."/>
            <person name="Chen Q."/>
        </authorList>
    </citation>
    <scope>NUCLEOTIDE SEQUENCE</scope>
    <source>
        <strain evidence="4">SCAU 2101</strain>
    </source>
</reference>
<dbReference type="EMBL" id="JAODNV010000010">
    <property type="protein sequence ID" value="MCT8990629.1"/>
    <property type="molecule type" value="Genomic_DNA"/>
</dbReference>
<evidence type="ECO:0000313" key="4">
    <source>
        <dbReference type="EMBL" id="MCT8990629.1"/>
    </source>
</evidence>
<feature type="compositionally biased region" description="Acidic residues" evidence="1">
    <location>
        <begin position="223"/>
        <end position="235"/>
    </location>
</feature>
<feature type="region of interest" description="Disordered" evidence="1">
    <location>
        <begin position="212"/>
        <end position="237"/>
    </location>
</feature>
<keyword evidence="5" id="KW-1185">Reference proteome</keyword>
<feature type="chain" id="PRO_5040977996" evidence="2">
    <location>
        <begin position="20"/>
        <end position="417"/>
    </location>
</feature>
<evidence type="ECO:0000313" key="5">
    <source>
        <dbReference type="Proteomes" id="UP001149009"/>
    </source>
</evidence>
<keyword evidence="2" id="KW-0732">Signal</keyword>
<organism evidence="4 5">
    <name type="scientific">Chelativorans petroleitrophicus</name>
    <dbReference type="NCBI Taxonomy" id="2975484"/>
    <lineage>
        <taxon>Bacteria</taxon>
        <taxon>Pseudomonadati</taxon>
        <taxon>Pseudomonadota</taxon>
        <taxon>Alphaproteobacteria</taxon>
        <taxon>Hyphomicrobiales</taxon>
        <taxon>Phyllobacteriaceae</taxon>
        <taxon>Chelativorans</taxon>
    </lineage>
</organism>
<feature type="domain" description="Peptidase M15A C-terminal" evidence="3">
    <location>
        <begin position="301"/>
        <end position="404"/>
    </location>
</feature>
<dbReference type="Pfam" id="PF08291">
    <property type="entry name" value="Peptidase_M15_3"/>
    <property type="match status" value="1"/>
</dbReference>